<keyword evidence="2" id="KW-0521">NADP</keyword>
<gene>
    <name evidence="4" type="ORF">VHEMI09820</name>
</gene>
<evidence type="ECO:0000256" key="1">
    <source>
        <dbReference type="ARBA" id="ARBA00006484"/>
    </source>
</evidence>
<dbReference type="GO" id="GO:0050664">
    <property type="term" value="F:oxidoreductase activity, acting on NAD(P)H, oxygen as acceptor"/>
    <property type="evidence" value="ECO:0007669"/>
    <property type="project" value="TreeGrafter"/>
</dbReference>
<dbReference type="AlphaFoldDB" id="A0A0A1TH92"/>
<evidence type="ECO:0000313" key="5">
    <source>
        <dbReference type="Proteomes" id="UP000039046"/>
    </source>
</evidence>
<comment type="similarity">
    <text evidence="1">Belongs to the short-chain dehydrogenases/reductases (SDR) family.</text>
</comment>
<dbReference type="HOGENOM" id="CLU_010194_1_1_1"/>
<keyword evidence="5" id="KW-1185">Reference proteome</keyword>
<dbReference type="GO" id="GO:0050085">
    <property type="term" value="F:mannitol 2-dehydrogenase (NADP+) activity"/>
    <property type="evidence" value="ECO:0007669"/>
    <property type="project" value="UniProtKB-ARBA"/>
</dbReference>
<organism evidence="4 5">
    <name type="scientific">[Torrubiella] hemipterigena</name>
    <dbReference type="NCBI Taxonomy" id="1531966"/>
    <lineage>
        <taxon>Eukaryota</taxon>
        <taxon>Fungi</taxon>
        <taxon>Dikarya</taxon>
        <taxon>Ascomycota</taxon>
        <taxon>Pezizomycotina</taxon>
        <taxon>Sordariomycetes</taxon>
        <taxon>Hypocreomycetidae</taxon>
        <taxon>Hypocreales</taxon>
        <taxon>Clavicipitaceae</taxon>
        <taxon>Clavicipitaceae incertae sedis</taxon>
        <taxon>'Torrubiella' clade</taxon>
    </lineage>
</organism>
<dbReference type="Proteomes" id="UP000039046">
    <property type="component" value="Unassembled WGS sequence"/>
</dbReference>
<proteinExistence type="inferred from homology"/>
<evidence type="ECO:0000256" key="2">
    <source>
        <dbReference type="ARBA" id="ARBA00022857"/>
    </source>
</evidence>
<keyword evidence="3" id="KW-0560">Oxidoreductase</keyword>
<dbReference type="GO" id="GO:0019594">
    <property type="term" value="P:mannitol metabolic process"/>
    <property type="evidence" value="ECO:0007669"/>
    <property type="project" value="UniProtKB-ARBA"/>
</dbReference>
<dbReference type="STRING" id="1531966.A0A0A1TH92"/>
<dbReference type="Pfam" id="PF13561">
    <property type="entry name" value="adh_short_C2"/>
    <property type="match status" value="1"/>
</dbReference>
<accession>A0A0A1TH92</accession>
<dbReference type="PRINTS" id="PR00081">
    <property type="entry name" value="GDHRDH"/>
</dbReference>
<dbReference type="EMBL" id="CDHN01000006">
    <property type="protein sequence ID" value="CEJ94279.1"/>
    <property type="molecule type" value="Genomic_DNA"/>
</dbReference>
<evidence type="ECO:0000256" key="3">
    <source>
        <dbReference type="ARBA" id="ARBA00023002"/>
    </source>
</evidence>
<protein>
    <submittedName>
        <fullName evidence="4">Putative Mannitol dehydrogenase</fullName>
    </submittedName>
</protein>
<dbReference type="FunFam" id="3.40.50.720:FF:000090">
    <property type="entry name" value="NADP-dependent mannitol dehydrogenase"/>
    <property type="match status" value="1"/>
</dbReference>
<name>A0A0A1TH92_9HYPO</name>
<dbReference type="PANTHER" id="PTHR43008">
    <property type="entry name" value="BENZIL REDUCTASE"/>
    <property type="match status" value="1"/>
</dbReference>
<dbReference type="InterPro" id="IPR036291">
    <property type="entry name" value="NAD(P)-bd_dom_sf"/>
</dbReference>
<reference evidence="4 5" key="1">
    <citation type="journal article" date="2015" name="Genome Announc.">
        <title>Draft Genome Sequence and Gene Annotation of the Entomopathogenic Fungus Verticillium hemipterigenum.</title>
        <authorList>
            <person name="Horn F."/>
            <person name="Habel A."/>
            <person name="Scharf D.H."/>
            <person name="Dworschak J."/>
            <person name="Brakhage A.A."/>
            <person name="Guthke R."/>
            <person name="Hertweck C."/>
            <person name="Linde J."/>
        </authorList>
    </citation>
    <scope>NUCLEOTIDE SEQUENCE [LARGE SCALE GENOMIC DNA]</scope>
</reference>
<sequence length="266" mass="28247">MTIDASASTSLLEMFSLKGKVVAVTGASGPRGIGTEAARGVAEMGATVAITYSSRKEGAEQNVADLKSKYGIEAKAYKCDVSKWEEVEAFVNEVIKDFGKIDAFIANAGATADSGIIDGSAADWDRVIQIDLNGTAYCAKAVGAHFKKQGHGSFVITASMSGHIANFPQEQTSYNVAKAGCIHMAKSLANEWRDFARVNSISPGYIDTGLSDFVGKETQQLWKSMIPMGRDGLPHELKGAYVYLVSDASTYTTGADIVIDGGYVCR</sequence>
<dbReference type="OrthoDB" id="10254877at2759"/>
<evidence type="ECO:0000313" key="4">
    <source>
        <dbReference type="EMBL" id="CEJ94279.1"/>
    </source>
</evidence>
<dbReference type="CDD" id="cd05352">
    <property type="entry name" value="MDH-like_SDR_c"/>
    <property type="match status" value="1"/>
</dbReference>
<dbReference type="PANTHER" id="PTHR43008:SF3">
    <property type="entry name" value="MANNITOL DEHYDROGENASE"/>
    <property type="match status" value="1"/>
</dbReference>
<dbReference type="InterPro" id="IPR002347">
    <property type="entry name" value="SDR_fam"/>
</dbReference>
<dbReference type="SUPFAM" id="SSF51735">
    <property type="entry name" value="NAD(P)-binding Rossmann-fold domains"/>
    <property type="match status" value="1"/>
</dbReference>
<dbReference type="Gene3D" id="3.40.50.720">
    <property type="entry name" value="NAD(P)-binding Rossmann-like Domain"/>
    <property type="match status" value="1"/>
</dbReference>